<sequence>MDLAVSSTDLPTLLCKVSGTLYTFSFSFLFVLCFTVLPPRLEFPAERQVASHLAPSCALHDASHPQIQFQQGTLSTWPPSTPLVARQDKCYLPHTKRVSRSFLRRASRFLADSYYSTSALCRYQVRLHAPSRSGDIRVFVD</sequence>
<keyword evidence="1" id="KW-0472">Membrane</keyword>
<reference evidence="3" key="2">
    <citation type="submission" date="2015-01" db="EMBL/GenBank/DDBJ databases">
        <title>Evolutionary Origins and Diversification of the Mycorrhizal Mutualists.</title>
        <authorList>
            <consortium name="DOE Joint Genome Institute"/>
            <consortium name="Mycorrhizal Genomics Consortium"/>
            <person name="Kohler A."/>
            <person name="Kuo A."/>
            <person name="Nagy L.G."/>
            <person name="Floudas D."/>
            <person name="Copeland A."/>
            <person name="Barry K.W."/>
            <person name="Cichocki N."/>
            <person name="Veneault-Fourrey C."/>
            <person name="LaButti K."/>
            <person name="Lindquist E.A."/>
            <person name="Lipzen A."/>
            <person name="Lundell T."/>
            <person name="Morin E."/>
            <person name="Murat C."/>
            <person name="Riley R."/>
            <person name="Ohm R."/>
            <person name="Sun H."/>
            <person name="Tunlid A."/>
            <person name="Henrissat B."/>
            <person name="Grigoriev I.V."/>
            <person name="Hibbett D.S."/>
            <person name="Martin F."/>
        </authorList>
    </citation>
    <scope>NUCLEOTIDE SEQUENCE [LARGE SCALE GENOMIC DNA]</scope>
    <source>
        <strain evidence="3">Marx 270</strain>
    </source>
</reference>
<feature type="transmembrane region" description="Helical" evidence="1">
    <location>
        <begin position="20"/>
        <end position="37"/>
    </location>
</feature>
<reference evidence="2 3" key="1">
    <citation type="submission" date="2014-04" db="EMBL/GenBank/DDBJ databases">
        <authorList>
            <consortium name="DOE Joint Genome Institute"/>
            <person name="Kuo A."/>
            <person name="Kohler A."/>
            <person name="Costa M.D."/>
            <person name="Nagy L.G."/>
            <person name="Floudas D."/>
            <person name="Copeland A."/>
            <person name="Barry K.W."/>
            <person name="Cichocki N."/>
            <person name="Veneault-Fourrey C."/>
            <person name="LaButti K."/>
            <person name="Lindquist E.A."/>
            <person name="Lipzen A."/>
            <person name="Lundell T."/>
            <person name="Morin E."/>
            <person name="Murat C."/>
            <person name="Sun H."/>
            <person name="Tunlid A."/>
            <person name="Henrissat B."/>
            <person name="Grigoriev I.V."/>
            <person name="Hibbett D.S."/>
            <person name="Martin F."/>
            <person name="Nordberg H.P."/>
            <person name="Cantor M.N."/>
            <person name="Hua S.X."/>
        </authorList>
    </citation>
    <scope>NUCLEOTIDE SEQUENCE [LARGE SCALE GENOMIC DNA]</scope>
    <source>
        <strain evidence="2 3">Marx 270</strain>
    </source>
</reference>
<evidence type="ECO:0000313" key="2">
    <source>
        <dbReference type="EMBL" id="KIO02900.1"/>
    </source>
</evidence>
<keyword evidence="1" id="KW-0812">Transmembrane</keyword>
<dbReference type="InParanoid" id="A0A0C3NPX1"/>
<proteinExistence type="predicted"/>
<evidence type="ECO:0000313" key="3">
    <source>
        <dbReference type="Proteomes" id="UP000054217"/>
    </source>
</evidence>
<dbReference type="Proteomes" id="UP000054217">
    <property type="component" value="Unassembled WGS sequence"/>
</dbReference>
<keyword evidence="3" id="KW-1185">Reference proteome</keyword>
<dbReference type="EMBL" id="KN831979">
    <property type="protein sequence ID" value="KIO02900.1"/>
    <property type="molecule type" value="Genomic_DNA"/>
</dbReference>
<dbReference type="HOGENOM" id="CLU_1830005_0_0_1"/>
<accession>A0A0C3NPX1</accession>
<name>A0A0C3NPX1_PISTI</name>
<dbReference type="AlphaFoldDB" id="A0A0C3NPX1"/>
<gene>
    <name evidence="2" type="ORF">M404DRAFT_1001816</name>
</gene>
<evidence type="ECO:0000256" key="1">
    <source>
        <dbReference type="SAM" id="Phobius"/>
    </source>
</evidence>
<organism evidence="2 3">
    <name type="scientific">Pisolithus tinctorius Marx 270</name>
    <dbReference type="NCBI Taxonomy" id="870435"/>
    <lineage>
        <taxon>Eukaryota</taxon>
        <taxon>Fungi</taxon>
        <taxon>Dikarya</taxon>
        <taxon>Basidiomycota</taxon>
        <taxon>Agaricomycotina</taxon>
        <taxon>Agaricomycetes</taxon>
        <taxon>Agaricomycetidae</taxon>
        <taxon>Boletales</taxon>
        <taxon>Sclerodermatineae</taxon>
        <taxon>Pisolithaceae</taxon>
        <taxon>Pisolithus</taxon>
    </lineage>
</organism>
<keyword evidence="1" id="KW-1133">Transmembrane helix</keyword>
<feature type="non-terminal residue" evidence="2">
    <location>
        <position position="141"/>
    </location>
</feature>
<protein>
    <submittedName>
        <fullName evidence="2">Uncharacterized protein</fullName>
    </submittedName>
</protein>